<evidence type="ECO:0000259" key="4">
    <source>
        <dbReference type="Pfam" id="PF00535"/>
    </source>
</evidence>
<keyword evidence="2 5" id="KW-0328">Glycosyltransferase</keyword>
<dbReference type="Pfam" id="PF00535">
    <property type="entry name" value="Glycos_transf_2"/>
    <property type="match status" value="1"/>
</dbReference>
<keyword evidence="3 5" id="KW-0808">Transferase</keyword>
<dbReference type="AlphaFoldDB" id="A0A9X2VZ53"/>
<dbReference type="InterPro" id="IPR050834">
    <property type="entry name" value="Glycosyltransf_2"/>
</dbReference>
<evidence type="ECO:0000313" key="5">
    <source>
        <dbReference type="EMBL" id="MCT2557812.1"/>
    </source>
</evidence>
<proteinExistence type="inferred from homology"/>
<dbReference type="SUPFAM" id="SSF53448">
    <property type="entry name" value="Nucleotide-diphospho-sugar transferases"/>
    <property type="match status" value="1"/>
</dbReference>
<dbReference type="GO" id="GO:0016757">
    <property type="term" value="F:glycosyltransferase activity"/>
    <property type="evidence" value="ECO:0007669"/>
    <property type="project" value="UniProtKB-KW"/>
</dbReference>
<evidence type="ECO:0000256" key="3">
    <source>
        <dbReference type="ARBA" id="ARBA00022679"/>
    </source>
</evidence>
<dbReference type="EC" id="2.4.-.-" evidence="5"/>
<sequence>MPPAISILMPTYNGALYLRAQLDSIVAQTFGDWELLAIDDGSSDDTVAILRDYAERDARITLVPSEGNKRQKARLVELLRLARGKWIAISDQDDVWAPDKLARLVAAIGDAALAFGRSDLIDSEGRPFGRDLLRVLRSSRRPDDRLLTVFRPQISGHAMIAVREVMPEGVFDSDEPFDWLIGLLAEFSRGVVYDHEAVVHHRLHAANSHNDTIAMRINPFLLRPRHFAMWLERINRSRERLIAAIDLLAHSDVVRSDVREAFGRLHAVSRCWVASGGRKDRTLVRKAVLRELRPLAGSLQDFRRAARNVDVAVLGEWHPRVLFKAYKIYS</sequence>
<dbReference type="InterPro" id="IPR029044">
    <property type="entry name" value="Nucleotide-diphossugar_trans"/>
</dbReference>
<dbReference type="EMBL" id="JAOAMV010000001">
    <property type="protein sequence ID" value="MCT2557812.1"/>
    <property type="molecule type" value="Genomic_DNA"/>
</dbReference>
<dbReference type="PANTHER" id="PTHR43685">
    <property type="entry name" value="GLYCOSYLTRANSFERASE"/>
    <property type="match status" value="1"/>
</dbReference>
<name>A0A9X2VZ53_9SPHN</name>
<feature type="domain" description="Glycosyltransferase 2-like" evidence="4">
    <location>
        <begin position="6"/>
        <end position="138"/>
    </location>
</feature>
<evidence type="ECO:0000256" key="1">
    <source>
        <dbReference type="ARBA" id="ARBA00006739"/>
    </source>
</evidence>
<organism evidence="5 6">
    <name type="scientific">Tsuneonella litorea</name>
    <dbReference type="NCBI Taxonomy" id="2976475"/>
    <lineage>
        <taxon>Bacteria</taxon>
        <taxon>Pseudomonadati</taxon>
        <taxon>Pseudomonadota</taxon>
        <taxon>Alphaproteobacteria</taxon>
        <taxon>Sphingomonadales</taxon>
        <taxon>Erythrobacteraceae</taxon>
        <taxon>Tsuneonella</taxon>
    </lineage>
</organism>
<accession>A0A9X2VZ53</accession>
<evidence type="ECO:0000256" key="2">
    <source>
        <dbReference type="ARBA" id="ARBA00022676"/>
    </source>
</evidence>
<dbReference type="Proteomes" id="UP001142648">
    <property type="component" value="Unassembled WGS sequence"/>
</dbReference>
<dbReference type="Gene3D" id="3.90.550.10">
    <property type="entry name" value="Spore Coat Polysaccharide Biosynthesis Protein SpsA, Chain A"/>
    <property type="match status" value="1"/>
</dbReference>
<dbReference type="PANTHER" id="PTHR43685:SF5">
    <property type="entry name" value="GLYCOSYLTRANSFERASE EPSE-RELATED"/>
    <property type="match status" value="1"/>
</dbReference>
<reference evidence="5" key="1">
    <citation type="submission" date="2022-09" db="EMBL/GenBank/DDBJ databases">
        <title>The genome sequence of Tsuneonella sp. YG55.</title>
        <authorList>
            <person name="Liu Y."/>
        </authorList>
    </citation>
    <scope>NUCLEOTIDE SEQUENCE</scope>
    <source>
        <strain evidence="5">YG55</strain>
    </source>
</reference>
<dbReference type="InterPro" id="IPR001173">
    <property type="entry name" value="Glyco_trans_2-like"/>
</dbReference>
<gene>
    <name evidence="5" type="ORF">N0B51_02330</name>
</gene>
<comment type="similarity">
    <text evidence="1">Belongs to the glycosyltransferase 2 family.</text>
</comment>
<evidence type="ECO:0000313" key="6">
    <source>
        <dbReference type="Proteomes" id="UP001142648"/>
    </source>
</evidence>
<protein>
    <submittedName>
        <fullName evidence="5">Glycosyltransferase</fullName>
        <ecNumber evidence="5">2.4.-.-</ecNumber>
    </submittedName>
</protein>
<comment type="caution">
    <text evidence="5">The sequence shown here is derived from an EMBL/GenBank/DDBJ whole genome shotgun (WGS) entry which is preliminary data.</text>
</comment>
<keyword evidence="6" id="KW-1185">Reference proteome</keyword>